<dbReference type="EMBL" id="SLZV01000005">
    <property type="protein sequence ID" value="TCS69047.1"/>
    <property type="molecule type" value="Genomic_DNA"/>
</dbReference>
<proteinExistence type="predicted"/>
<dbReference type="AlphaFoldDB" id="A0A4R3JQL4"/>
<dbReference type="RefSeq" id="WP_116440911.1">
    <property type="nucleotide sequence ID" value="NZ_BHEO01000002.1"/>
</dbReference>
<keyword evidence="2" id="KW-0732">Signal</keyword>
<comment type="caution">
    <text evidence="4">The sequence shown here is derived from an EMBL/GenBank/DDBJ whole genome shotgun (WGS) entry which is preliminary data.</text>
</comment>
<gene>
    <name evidence="4" type="ORF">EDD74_10531</name>
    <name evidence="3" type="ORF">FAEUMB_00840</name>
</gene>
<feature type="region of interest" description="Disordered" evidence="1">
    <location>
        <begin position="95"/>
        <end position="117"/>
    </location>
</feature>
<dbReference type="Proteomes" id="UP000702954">
    <property type="component" value="Unassembled WGS sequence"/>
</dbReference>
<reference evidence="4 5" key="2">
    <citation type="submission" date="2019-03" db="EMBL/GenBank/DDBJ databases">
        <title>Genomic Encyclopedia of Type Strains, Phase IV (KMG-IV): sequencing the most valuable type-strain genomes for metagenomic binning, comparative biology and taxonomic classification.</title>
        <authorList>
            <person name="Goeker M."/>
        </authorList>
    </citation>
    <scope>NUCLEOTIDE SEQUENCE [LARGE SCALE GENOMIC DNA]</scope>
    <source>
        <strain evidence="4 5">DSM 103426</strain>
    </source>
</reference>
<evidence type="ECO:0008006" key="7">
    <source>
        <dbReference type="Google" id="ProtNLM"/>
    </source>
</evidence>
<evidence type="ECO:0000256" key="1">
    <source>
        <dbReference type="SAM" id="MobiDB-lite"/>
    </source>
</evidence>
<evidence type="ECO:0000313" key="3">
    <source>
        <dbReference type="EMBL" id="GBU03543.1"/>
    </source>
</evidence>
<evidence type="ECO:0000256" key="2">
    <source>
        <dbReference type="SAM" id="SignalP"/>
    </source>
</evidence>
<organism evidence="4 5">
    <name type="scientific">Faecalimonas umbilicata</name>
    <dbReference type="NCBI Taxonomy" id="1912855"/>
    <lineage>
        <taxon>Bacteria</taxon>
        <taxon>Bacillati</taxon>
        <taxon>Bacillota</taxon>
        <taxon>Clostridia</taxon>
        <taxon>Lachnospirales</taxon>
        <taxon>Lachnospiraceae</taxon>
        <taxon>Faecalimonas</taxon>
    </lineage>
</organism>
<feature type="chain" id="PRO_5020819684" description="Thrombospondin type 3 repeat-containing protein" evidence="2">
    <location>
        <begin position="27"/>
        <end position="117"/>
    </location>
</feature>
<protein>
    <recommendedName>
        <fullName evidence="7">Thrombospondin type 3 repeat-containing protein</fullName>
    </recommendedName>
</protein>
<keyword evidence="6" id="KW-1185">Reference proteome</keyword>
<accession>A0A4R3JQL4</accession>
<feature type="compositionally biased region" description="Basic and acidic residues" evidence="1">
    <location>
        <begin position="95"/>
        <end position="104"/>
    </location>
</feature>
<evidence type="ECO:0000313" key="5">
    <source>
        <dbReference type="Proteomes" id="UP000294613"/>
    </source>
</evidence>
<sequence length="117" mass="12489">MSIKKTTVGILTSIIVVSAGTASVFAAGQAKGRNFTDVDGNGICDNAKVVCSYVDEEQNEICDHNSADHFCRCENGKNFVDADGDKICDHCKSGQEKAQADGKGMRQGKGCRARQNK</sequence>
<dbReference type="Proteomes" id="UP000294613">
    <property type="component" value="Unassembled WGS sequence"/>
</dbReference>
<name>A0A4R3JQL4_9FIRM</name>
<feature type="signal peptide" evidence="2">
    <location>
        <begin position="1"/>
        <end position="26"/>
    </location>
</feature>
<evidence type="ECO:0000313" key="4">
    <source>
        <dbReference type="EMBL" id="TCS69047.1"/>
    </source>
</evidence>
<dbReference type="EMBL" id="BHEO01000002">
    <property type="protein sequence ID" value="GBU03543.1"/>
    <property type="molecule type" value="Genomic_DNA"/>
</dbReference>
<reference evidence="3 6" key="1">
    <citation type="journal article" date="2018" name="Int. J. Syst. Evol. Microbiol.">
        <title>Draft Genome Sequence of Faecalimonas umbilicata JCM 30896T, an Acetate-Producing Bacterium Isolated from Human Feces.</title>
        <authorList>
            <person name="Sakamoto M."/>
            <person name="Ikeyama N."/>
            <person name="Yuki M."/>
            <person name="Ohkuma M."/>
        </authorList>
    </citation>
    <scope>NUCLEOTIDE SEQUENCE [LARGE SCALE GENOMIC DNA]</scope>
    <source>
        <strain evidence="3 6">EGH7</strain>
    </source>
</reference>
<evidence type="ECO:0000313" key="6">
    <source>
        <dbReference type="Proteomes" id="UP000702954"/>
    </source>
</evidence>